<dbReference type="Pfam" id="PF13657">
    <property type="entry name" value="Couple_hipA"/>
    <property type="match status" value="1"/>
</dbReference>
<evidence type="ECO:0000313" key="3">
    <source>
        <dbReference type="Proteomes" id="UP001165430"/>
    </source>
</evidence>
<dbReference type="InterPro" id="IPR017508">
    <property type="entry name" value="HipA_N1"/>
</dbReference>
<dbReference type="EMBL" id="JAKZGO010000006">
    <property type="protein sequence ID" value="MCH7413739.1"/>
    <property type="molecule type" value="Genomic_DNA"/>
</dbReference>
<accession>A0ABS9VBX4</accession>
<protein>
    <submittedName>
        <fullName evidence="2">HipA N-terminal domain-containing protein</fullName>
    </submittedName>
</protein>
<comment type="caution">
    <text evidence="2">The sequence shown here is derived from an EMBL/GenBank/DDBJ whole genome shotgun (WGS) entry which is preliminary data.</text>
</comment>
<reference evidence="2" key="1">
    <citation type="submission" date="2022-03" db="EMBL/GenBank/DDBJ databases">
        <title>De novo assembled genomes of Belliella spp. (Cyclobacteriaceae) strains.</title>
        <authorList>
            <person name="Szabo A."/>
            <person name="Korponai K."/>
            <person name="Felfoldi T."/>
        </authorList>
    </citation>
    <scope>NUCLEOTIDE SEQUENCE</scope>
    <source>
        <strain evidence="2">DSM 111903</strain>
    </source>
</reference>
<evidence type="ECO:0000259" key="1">
    <source>
        <dbReference type="Pfam" id="PF13657"/>
    </source>
</evidence>
<evidence type="ECO:0000313" key="2">
    <source>
        <dbReference type="EMBL" id="MCH7413739.1"/>
    </source>
</evidence>
<feature type="domain" description="HipA N-terminal subdomain 1" evidence="1">
    <location>
        <begin position="5"/>
        <end position="103"/>
    </location>
</feature>
<keyword evidence="3" id="KW-1185">Reference proteome</keyword>
<dbReference type="NCBIfam" id="TIGR03071">
    <property type="entry name" value="couple_hipA"/>
    <property type="match status" value="1"/>
</dbReference>
<gene>
    <name evidence="2" type="ORF">MM213_09600</name>
</gene>
<dbReference type="RefSeq" id="WP_241411729.1">
    <property type="nucleotide sequence ID" value="NZ_JAKZGO010000006.1"/>
</dbReference>
<sequence length="110" mass="12672">MRQARVLRNGELVGILTQFGAKEYTFSYDQEWFSNPGKPALSLTLPKKQKDYQADHLFPFFFNMLSEGANLKLQSRQFQIDESDYFGLLLHTARHETIGSITVEALNKEV</sequence>
<proteinExistence type="predicted"/>
<dbReference type="Proteomes" id="UP001165430">
    <property type="component" value="Unassembled WGS sequence"/>
</dbReference>
<name>A0ABS9VBX4_9BACT</name>
<organism evidence="2 3">
    <name type="scientific">Belliella alkalica</name>
    <dbReference type="NCBI Taxonomy" id="1730871"/>
    <lineage>
        <taxon>Bacteria</taxon>
        <taxon>Pseudomonadati</taxon>
        <taxon>Bacteroidota</taxon>
        <taxon>Cytophagia</taxon>
        <taxon>Cytophagales</taxon>
        <taxon>Cyclobacteriaceae</taxon>
        <taxon>Belliella</taxon>
    </lineage>
</organism>